<dbReference type="AlphaFoldDB" id="A0A177CGW5"/>
<keyword evidence="5" id="KW-0862">Zinc</keyword>
<comment type="subcellular location">
    <subcellularLocation>
        <location evidence="1">Nucleus</location>
    </subcellularLocation>
</comment>
<dbReference type="InParanoid" id="A0A177CGW5"/>
<feature type="domain" description="C2H2-type" evidence="8">
    <location>
        <begin position="13"/>
        <end position="40"/>
    </location>
</feature>
<protein>
    <recommendedName>
        <fullName evidence="8">C2H2-type domain-containing protein</fullName>
    </recommendedName>
</protein>
<reference evidence="9 10" key="1">
    <citation type="submission" date="2016-05" db="EMBL/GenBank/DDBJ databases">
        <title>Comparative analysis of secretome profiles of manganese(II)-oxidizing ascomycete fungi.</title>
        <authorList>
            <consortium name="DOE Joint Genome Institute"/>
            <person name="Zeiner C.A."/>
            <person name="Purvine S.O."/>
            <person name="Zink E.M."/>
            <person name="Wu S."/>
            <person name="Pasa-Tolic L."/>
            <person name="Chaput D.L."/>
            <person name="Haridas S."/>
            <person name="Grigoriev I.V."/>
            <person name="Santelli C.M."/>
            <person name="Hansel C.M."/>
        </authorList>
    </citation>
    <scope>NUCLEOTIDE SEQUENCE [LARGE SCALE GENOMIC DNA]</scope>
    <source>
        <strain evidence="9 10">AP3s5-JAC2a</strain>
    </source>
</reference>
<dbReference type="GO" id="GO:0000981">
    <property type="term" value="F:DNA-binding transcription factor activity, RNA polymerase II-specific"/>
    <property type="evidence" value="ECO:0007669"/>
    <property type="project" value="InterPro"/>
</dbReference>
<evidence type="ECO:0000256" key="4">
    <source>
        <dbReference type="ARBA" id="ARBA00022771"/>
    </source>
</evidence>
<evidence type="ECO:0000256" key="6">
    <source>
        <dbReference type="ARBA" id="ARBA00023242"/>
    </source>
</evidence>
<dbReference type="Proteomes" id="UP000077069">
    <property type="component" value="Unassembled WGS sequence"/>
</dbReference>
<dbReference type="Pfam" id="PF00096">
    <property type="entry name" value="zf-C2H2"/>
    <property type="match status" value="2"/>
</dbReference>
<dbReference type="EMBL" id="KV441552">
    <property type="protein sequence ID" value="OAG05947.1"/>
    <property type="molecule type" value="Genomic_DNA"/>
</dbReference>
<dbReference type="PROSITE" id="PS00028">
    <property type="entry name" value="ZINC_FINGER_C2H2_1"/>
    <property type="match status" value="2"/>
</dbReference>
<keyword evidence="3" id="KW-0677">Repeat</keyword>
<dbReference type="STRING" id="1460663.A0A177CGW5"/>
<evidence type="ECO:0000256" key="1">
    <source>
        <dbReference type="ARBA" id="ARBA00004123"/>
    </source>
</evidence>
<dbReference type="FunFam" id="3.30.160.60:FF:001732">
    <property type="entry name" value="Zgc:162936"/>
    <property type="match status" value="1"/>
</dbReference>
<dbReference type="PROSITE" id="PS50157">
    <property type="entry name" value="ZINC_FINGER_C2H2_2"/>
    <property type="match status" value="2"/>
</dbReference>
<dbReference type="GO" id="GO:0045893">
    <property type="term" value="P:positive regulation of DNA-templated transcription"/>
    <property type="evidence" value="ECO:0007669"/>
    <property type="project" value="UniProtKB-ARBA"/>
</dbReference>
<dbReference type="SMART" id="SM00355">
    <property type="entry name" value="ZnF_C2H2"/>
    <property type="match status" value="2"/>
</dbReference>
<feature type="non-terminal residue" evidence="9">
    <location>
        <position position="67"/>
    </location>
</feature>
<organism evidence="9 10">
    <name type="scientific">Paraphaeosphaeria sporulosa</name>
    <dbReference type="NCBI Taxonomy" id="1460663"/>
    <lineage>
        <taxon>Eukaryota</taxon>
        <taxon>Fungi</taxon>
        <taxon>Dikarya</taxon>
        <taxon>Ascomycota</taxon>
        <taxon>Pezizomycotina</taxon>
        <taxon>Dothideomycetes</taxon>
        <taxon>Pleosporomycetidae</taxon>
        <taxon>Pleosporales</taxon>
        <taxon>Massarineae</taxon>
        <taxon>Didymosphaeriaceae</taxon>
        <taxon>Paraphaeosphaeria</taxon>
    </lineage>
</organism>
<dbReference type="PANTHER" id="PTHR40626">
    <property type="entry name" value="MIP31509P"/>
    <property type="match status" value="1"/>
</dbReference>
<evidence type="ECO:0000256" key="7">
    <source>
        <dbReference type="PROSITE-ProRule" id="PRU00042"/>
    </source>
</evidence>
<dbReference type="GO" id="GO:0000785">
    <property type="term" value="C:chromatin"/>
    <property type="evidence" value="ECO:0007669"/>
    <property type="project" value="TreeGrafter"/>
</dbReference>
<dbReference type="RefSeq" id="XP_018036312.1">
    <property type="nucleotide sequence ID" value="XM_018174447.1"/>
</dbReference>
<evidence type="ECO:0000256" key="3">
    <source>
        <dbReference type="ARBA" id="ARBA00022737"/>
    </source>
</evidence>
<dbReference type="InterPro" id="IPR051059">
    <property type="entry name" value="VerF-like"/>
</dbReference>
<gene>
    <name evidence="9" type="ORF">CC84DRAFT_1092346</name>
</gene>
<dbReference type="GO" id="GO:0005634">
    <property type="term" value="C:nucleus"/>
    <property type="evidence" value="ECO:0007669"/>
    <property type="project" value="UniProtKB-SubCell"/>
</dbReference>
<evidence type="ECO:0000313" key="9">
    <source>
        <dbReference type="EMBL" id="OAG05947.1"/>
    </source>
</evidence>
<dbReference type="GO" id="GO:0000978">
    <property type="term" value="F:RNA polymerase II cis-regulatory region sequence-specific DNA binding"/>
    <property type="evidence" value="ECO:0007669"/>
    <property type="project" value="InterPro"/>
</dbReference>
<dbReference type="PANTHER" id="PTHR40626:SF11">
    <property type="entry name" value="ZINC FINGER PROTEIN YPR022C"/>
    <property type="match status" value="1"/>
</dbReference>
<dbReference type="GO" id="GO:0008270">
    <property type="term" value="F:zinc ion binding"/>
    <property type="evidence" value="ECO:0007669"/>
    <property type="project" value="UniProtKB-KW"/>
</dbReference>
<name>A0A177CGW5_9PLEO</name>
<sequence length="67" mass="7805">MSTSPARGITPAFPCAFCDQSFGRKEHLTRHRRIHTQEKPFRCSSCTKCFSRLDVLNRHISTHEEQE</sequence>
<keyword evidence="2" id="KW-0479">Metal-binding</keyword>
<evidence type="ECO:0000256" key="2">
    <source>
        <dbReference type="ARBA" id="ARBA00022723"/>
    </source>
</evidence>
<dbReference type="InterPro" id="IPR036236">
    <property type="entry name" value="Znf_C2H2_sf"/>
</dbReference>
<keyword evidence="6" id="KW-0539">Nucleus</keyword>
<dbReference type="SUPFAM" id="SSF57667">
    <property type="entry name" value="beta-beta-alpha zinc fingers"/>
    <property type="match status" value="1"/>
</dbReference>
<evidence type="ECO:0000313" key="10">
    <source>
        <dbReference type="Proteomes" id="UP000077069"/>
    </source>
</evidence>
<evidence type="ECO:0000259" key="8">
    <source>
        <dbReference type="PROSITE" id="PS50157"/>
    </source>
</evidence>
<keyword evidence="4 7" id="KW-0863">Zinc-finger</keyword>
<dbReference type="OrthoDB" id="10018191at2759"/>
<dbReference type="Gene3D" id="3.30.160.60">
    <property type="entry name" value="Classic Zinc Finger"/>
    <property type="match status" value="2"/>
</dbReference>
<dbReference type="InterPro" id="IPR013087">
    <property type="entry name" value="Znf_C2H2_type"/>
</dbReference>
<dbReference type="GeneID" id="28757933"/>
<feature type="domain" description="C2H2-type" evidence="8">
    <location>
        <begin position="41"/>
        <end position="67"/>
    </location>
</feature>
<accession>A0A177CGW5</accession>
<keyword evidence="10" id="KW-1185">Reference proteome</keyword>
<dbReference type="FunFam" id="3.30.160.60:FF:000065">
    <property type="entry name" value="B-cell CLL/lymphoma 6, member B"/>
    <property type="match status" value="1"/>
</dbReference>
<evidence type="ECO:0000256" key="5">
    <source>
        <dbReference type="ARBA" id="ARBA00022833"/>
    </source>
</evidence>
<proteinExistence type="predicted"/>